<feature type="chain" id="PRO_5045300388" evidence="1">
    <location>
        <begin position="22"/>
        <end position="165"/>
    </location>
</feature>
<dbReference type="Pfam" id="PF07883">
    <property type="entry name" value="Cupin_2"/>
    <property type="match status" value="1"/>
</dbReference>
<dbReference type="PANTHER" id="PTHR43698">
    <property type="entry name" value="RIBD C-TERMINAL DOMAIN CONTAINING PROTEIN"/>
    <property type="match status" value="1"/>
</dbReference>
<dbReference type="EMBL" id="JBHUDY010000002">
    <property type="protein sequence ID" value="MFD1613173.1"/>
    <property type="molecule type" value="Genomic_DNA"/>
</dbReference>
<comment type="caution">
    <text evidence="3">The sequence shown here is derived from an EMBL/GenBank/DDBJ whole genome shotgun (WGS) entry which is preliminary data.</text>
</comment>
<gene>
    <name evidence="3" type="ORF">ACFSCW_15315</name>
</gene>
<accession>A0ABW4I6Z1</accession>
<evidence type="ECO:0000259" key="2">
    <source>
        <dbReference type="Pfam" id="PF07883"/>
    </source>
</evidence>
<sequence>MSPLRSLSLAIFLLASPAAGAVQQRQGETMEIVRLGTRPSSPAPAEYFTGRVRLERVFDANEQSSVSAGKVTFEPGARSHWHTHPRGQRLIVTDGIGWTQVEGGAVEEIRPGDVVWCPPGVKHWHGASATHAMTHIAVQEAINGRNVDWMEPVTDQQYGAREARP</sequence>
<keyword evidence="4" id="KW-1185">Reference proteome</keyword>
<dbReference type="CDD" id="cd02233">
    <property type="entry name" value="cupin_HNL-like"/>
    <property type="match status" value="1"/>
</dbReference>
<dbReference type="InterPro" id="IPR047263">
    <property type="entry name" value="HNL-like_cupin"/>
</dbReference>
<dbReference type="InterPro" id="IPR014710">
    <property type="entry name" value="RmlC-like_jellyroll"/>
</dbReference>
<dbReference type="Proteomes" id="UP001597115">
    <property type="component" value="Unassembled WGS sequence"/>
</dbReference>
<dbReference type="SUPFAM" id="SSF51182">
    <property type="entry name" value="RmlC-like cupins"/>
    <property type="match status" value="1"/>
</dbReference>
<reference evidence="4" key="1">
    <citation type="journal article" date="2019" name="Int. J. Syst. Evol. Microbiol.">
        <title>The Global Catalogue of Microorganisms (GCM) 10K type strain sequencing project: providing services to taxonomists for standard genome sequencing and annotation.</title>
        <authorList>
            <consortium name="The Broad Institute Genomics Platform"/>
            <consortium name="The Broad Institute Genome Sequencing Center for Infectious Disease"/>
            <person name="Wu L."/>
            <person name="Ma J."/>
        </authorList>
    </citation>
    <scope>NUCLEOTIDE SEQUENCE [LARGE SCALE GENOMIC DNA]</scope>
    <source>
        <strain evidence="4">CGMCC 1.16275</strain>
    </source>
</reference>
<dbReference type="RefSeq" id="WP_380890994.1">
    <property type="nucleotide sequence ID" value="NZ_JBHUDY010000002.1"/>
</dbReference>
<proteinExistence type="predicted"/>
<feature type="signal peptide" evidence="1">
    <location>
        <begin position="1"/>
        <end position="21"/>
    </location>
</feature>
<evidence type="ECO:0000313" key="4">
    <source>
        <dbReference type="Proteomes" id="UP001597115"/>
    </source>
</evidence>
<name>A0ABW4I6Z1_9SPHN</name>
<protein>
    <submittedName>
        <fullName evidence="3">Cupin domain-containing protein</fullName>
    </submittedName>
</protein>
<dbReference type="InterPro" id="IPR011051">
    <property type="entry name" value="RmlC_Cupin_sf"/>
</dbReference>
<evidence type="ECO:0000313" key="3">
    <source>
        <dbReference type="EMBL" id="MFD1613173.1"/>
    </source>
</evidence>
<dbReference type="Gene3D" id="2.60.120.10">
    <property type="entry name" value="Jelly Rolls"/>
    <property type="match status" value="1"/>
</dbReference>
<dbReference type="InterPro" id="IPR013096">
    <property type="entry name" value="Cupin_2"/>
</dbReference>
<keyword evidence="1" id="KW-0732">Signal</keyword>
<dbReference type="PANTHER" id="PTHR43698:SF1">
    <property type="entry name" value="BLL4564 PROTEIN"/>
    <property type="match status" value="1"/>
</dbReference>
<organism evidence="3 4">
    <name type="scientific">Sphingomonas tabacisoli</name>
    <dbReference type="NCBI Taxonomy" id="2249466"/>
    <lineage>
        <taxon>Bacteria</taxon>
        <taxon>Pseudomonadati</taxon>
        <taxon>Pseudomonadota</taxon>
        <taxon>Alphaproteobacteria</taxon>
        <taxon>Sphingomonadales</taxon>
        <taxon>Sphingomonadaceae</taxon>
        <taxon>Sphingomonas</taxon>
    </lineage>
</organism>
<evidence type="ECO:0000256" key="1">
    <source>
        <dbReference type="SAM" id="SignalP"/>
    </source>
</evidence>
<feature type="domain" description="Cupin type-2" evidence="2">
    <location>
        <begin position="71"/>
        <end position="129"/>
    </location>
</feature>